<dbReference type="SUPFAM" id="SSF50729">
    <property type="entry name" value="PH domain-like"/>
    <property type="match status" value="1"/>
</dbReference>
<feature type="compositionally biased region" description="Polar residues" evidence="1">
    <location>
        <begin position="750"/>
        <end position="774"/>
    </location>
</feature>
<protein>
    <recommendedName>
        <fullName evidence="4">PH domain-containing protein</fullName>
    </recommendedName>
</protein>
<feature type="region of interest" description="Disordered" evidence="1">
    <location>
        <begin position="501"/>
        <end position="525"/>
    </location>
</feature>
<feature type="non-terminal residue" evidence="2">
    <location>
        <position position="1"/>
    </location>
</feature>
<name>A0A9P6UZ04_9FUNG</name>
<reference evidence="2" key="1">
    <citation type="journal article" date="2020" name="Fungal Divers.">
        <title>Resolving the Mortierellaceae phylogeny through synthesis of multi-gene phylogenetics and phylogenomics.</title>
        <authorList>
            <person name="Vandepol N."/>
            <person name="Liber J."/>
            <person name="Desiro A."/>
            <person name="Na H."/>
            <person name="Kennedy M."/>
            <person name="Barry K."/>
            <person name="Grigoriev I.V."/>
            <person name="Miller A.N."/>
            <person name="O'Donnell K."/>
            <person name="Stajich J.E."/>
            <person name="Bonito G."/>
        </authorList>
    </citation>
    <scope>NUCLEOTIDE SEQUENCE</scope>
    <source>
        <strain evidence="2">REB-010B</strain>
    </source>
</reference>
<proteinExistence type="predicted"/>
<feature type="region of interest" description="Disordered" evidence="1">
    <location>
        <begin position="221"/>
        <end position="260"/>
    </location>
</feature>
<dbReference type="EMBL" id="JAAAIP010000066">
    <property type="protein sequence ID" value="KAG0327026.1"/>
    <property type="molecule type" value="Genomic_DNA"/>
</dbReference>
<keyword evidence="3" id="KW-1185">Reference proteome</keyword>
<feature type="region of interest" description="Disordered" evidence="1">
    <location>
        <begin position="742"/>
        <end position="777"/>
    </location>
</feature>
<sequence length="799" mass="87552">MPVRRSIWNSRQDPDCKSLPHPMYSGHLLKLGSNDRWQSRLFTFDGSVLVCLGKKPKLPVIVTYDPYVSSPFMSPSSSPHPLNPNTKWLIKVTSIIDIQLLPISRSYRCFPHNDISKELSIQTNDGRNITLRAHKDIDLEHWHFILSKIWEYQLQLSKVDMAAARAAATVAVASVPGAEPATRHLSAHQQSAQLFEKYLQKQYPESPQDQKVQLQQPQMIQRRPSSQHLCLPSGQPQQQQGATAQMMSRDSSIPFQIPPPTRLSTFLPQGFDWSLPEQGGEDDIPARSHTAFHESQSVAAERERRPLERQSTWSHNNHCQQHCIQLQGTAVNIAGGGEGEGGGVRPSDSGDLQRSSSTGMAHQRFAYPASNSMEPGKAAIIDNWRRSLLMPILMEETISAHSGAGGSAGVMAAATAVAEATRPRRRDRDSASSDLRGPRTDSRDMESTLKHSSLGNEFGFIVAESDGPLGCISKNDDHEDHAPLSDGTNNLYAQNIGQERNFKGSRRSSHLPGLDQPPLLTKKDDPAVLYSRDDIVQDLKIPFAMKPCPVSKEEDELPLGLIQANRHSRWLNTQLSSEDGASDTQHDSHPNPVETTHKLLPSEPITPKQTPIKLTGQVQPTMTVCSRDMYLDSQSLDIYDLTPSLSNPSLSLHGSSYSHLPIHDPDFVFPKSTQGACKAANGCAILADAQSAVLPIAETQTTSSDVSQRLTAAATTAAVAAATAAPGRSLFTVHVPLRHLRLGTGRSHPSAPQNSSTTREKNTFTNMTTSNPNHSVPPARLVHSREVTHSPVLLLESGN</sequence>
<feature type="region of interest" description="Disordered" evidence="1">
    <location>
        <begin position="415"/>
        <end position="449"/>
    </location>
</feature>
<feature type="compositionally biased region" description="Basic and acidic residues" evidence="1">
    <location>
        <begin position="426"/>
        <end position="449"/>
    </location>
</feature>
<dbReference type="OrthoDB" id="2412252at2759"/>
<feature type="region of interest" description="Disordered" evidence="1">
    <location>
        <begin position="577"/>
        <end position="610"/>
    </location>
</feature>
<evidence type="ECO:0000256" key="1">
    <source>
        <dbReference type="SAM" id="MobiDB-lite"/>
    </source>
</evidence>
<dbReference type="Proteomes" id="UP000738325">
    <property type="component" value="Unassembled WGS sequence"/>
</dbReference>
<comment type="caution">
    <text evidence="2">The sequence shown here is derived from an EMBL/GenBank/DDBJ whole genome shotgun (WGS) entry which is preliminary data.</text>
</comment>
<feature type="compositionally biased region" description="Polar residues" evidence="1">
    <location>
        <begin position="350"/>
        <end position="359"/>
    </location>
</feature>
<dbReference type="AlphaFoldDB" id="A0A9P6UZ04"/>
<feature type="region of interest" description="Disordered" evidence="1">
    <location>
        <begin position="292"/>
        <end position="313"/>
    </location>
</feature>
<evidence type="ECO:0008006" key="4">
    <source>
        <dbReference type="Google" id="ProtNLM"/>
    </source>
</evidence>
<gene>
    <name evidence="2" type="ORF">BGZ99_008476</name>
</gene>
<feature type="region of interest" description="Disordered" evidence="1">
    <location>
        <begin position="336"/>
        <end position="359"/>
    </location>
</feature>
<accession>A0A9P6UZ04</accession>
<evidence type="ECO:0000313" key="2">
    <source>
        <dbReference type="EMBL" id="KAG0327026.1"/>
    </source>
</evidence>
<evidence type="ECO:0000313" key="3">
    <source>
        <dbReference type="Proteomes" id="UP000738325"/>
    </source>
</evidence>
<feature type="compositionally biased region" description="Low complexity" evidence="1">
    <location>
        <begin position="232"/>
        <end position="248"/>
    </location>
</feature>
<organism evidence="2 3">
    <name type="scientific">Dissophora globulifera</name>
    <dbReference type="NCBI Taxonomy" id="979702"/>
    <lineage>
        <taxon>Eukaryota</taxon>
        <taxon>Fungi</taxon>
        <taxon>Fungi incertae sedis</taxon>
        <taxon>Mucoromycota</taxon>
        <taxon>Mortierellomycotina</taxon>
        <taxon>Mortierellomycetes</taxon>
        <taxon>Mortierellales</taxon>
        <taxon>Mortierellaceae</taxon>
        <taxon>Dissophora</taxon>
    </lineage>
</organism>